<dbReference type="EMBL" id="RFFI01000024">
    <property type="protein sequence ID" value="RMI12996.1"/>
    <property type="molecule type" value="Genomic_DNA"/>
</dbReference>
<organism evidence="1 2">
    <name type="scientific">Cellulomonas triticagri</name>
    <dbReference type="NCBI Taxonomy" id="2483352"/>
    <lineage>
        <taxon>Bacteria</taxon>
        <taxon>Bacillati</taxon>
        <taxon>Actinomycetota</taxon>
        <taxon>Actinomycetes</taxon>
        <taxon>Micrococcales</taxon>
        <taxon>Cellulomonadaceae</taxon>
        <taxon>Cellulomonas</taxon>
    </lineage>
</organism>
<name>A0A3M2JLA1_9CELL</name>
<protein>
    <submittedName>
        <fullName evidence="1">Uncharacterized protein</fullName>
    </submittedName>
</protein>
<comment type="caution">
    <text evidence="1">The sequence shown here is derived from an EMBL/GenBank/DDBJ whole genome shotgun (WGS) entry which is preliminary data.</text>
</comment>
<gene>
    <name evidence="1" type="ORF">EBM89_06205</name>
</gene>
<reference evidence="1 2" key="1">
    <citation type="submission" date="2018-10" db="EMBL/GenBank/DDBJ databases">
        <title>Isolation, diversity and antifungal activity of actinobacteria from wheat.</title>
        <authorList>
            <person name="Han C."/>
        </authorList>
    </citation>
    <scope>NUCLEOTIDE SEQUENCE [LARGE SCALE GENOMIC DNA]</scope>
    <source>
        <strain evidence="1 2">NEAU-YY56</strain>
    </source>
</reference>
<accession>A0A3M2JLA1</accession>
<dbReference type="Proteomes" id="UP000269289">
    <property type="component" value="Unassembled WGS sequence"/>
</dbReference>
<keyword evidence="2" id="KW-1185">Reference proteome</keyword>
<dbReference type="RefSeq" id="WP_122148587.1">
    <property type="nucleotide sequence ID" value="NZ_RFFI01000024.1"/>
</dbReference>
<evidence type="ECO:0000313" key="2">
    <source>
        <dbReference type="Proteomes" id="UP000269289"/>
    </source>
</evidence>
<proteinExistence type="predicted"/>
<sequence>MKTMKNAFGAVALPFTAPTSGMVQGTALSATGLRGRVSARGLSGFGGGTARLRARDLAPAPDSVLLGGPVI</sequence>
<evidence type="ECO:0000313" key="1">
    <source>
        <dbReference type="EMBL" id="RMI12996.1"/>
    </source>
</evidence>
<dbReference type="AlphaFoldDB" id="A0A3M2JLA1"/>